<dbReference type="GO" id="GO:0004314">
    <property type="term" value="F:[acyl-carrier-protein] S-malonyltransferase activity"/>
    <property type="evidence" value="ECO:0007669"/>
    <property type="project" value="UniProtKB-EC"/>
</dbReference>
<organism evidence="6 7">
    <name type="scientific">Roseovarius aestuarii</name>
    <dbReference type="NCBI Taxonomy" id="475083"/>
    <lineage>
        <taxon>Bacteria</taxon>
        <taxon>Pseudomonadati</taxon>
        <taxon>Pseudomonadota</taxon>
        <taxon>Alphaproteobacteria</taxon>
        <taxon>Rhodobacterales</taxon>
        <taxon>Roseobacteraceae</taxon>
        <taxon>Roseovarius</taxon>
    </lineage>
</organism>
<dbReference type="SUPFAM" id="SSF52151">
    <property type="entry name" value="FabD/lysophospholipase-like"/>
    <property type="match status" value="1"/>
</dbReference>
<dbReference type="EC" id="2.3.1.39" evidence="1"/>
<evidence type="ECO:0000313" key="7">
    <source>
        <dbReference type="Proteomes" id="UP000193224"/>
    </source>
</evidence>
<gene>
    <name evidence="6" type="ORF">ROA7745_04546</name>
</gene>
<dbReference type="Gene3D" id="3.40.366.10">
    <property type="entry name" value="Malonyl-Coenzyme A Acyl Carrier Protein, domain 2"/>
    <property type="match status" value="1"/>
</dbReference>
<evidence type="ECO:0000313" key="6">
    <source>
        <dbReference type="EMBL" id="SMC14676.1"/>
    </source>
</evidence>
<dbReference type="PANTHER" id="PTHR42681:SF1">
    <property type="entry name" value="MALONYL-COA-ACYL CARRIER PROTEIN TRANSACYLASE, MITOCHONDRIAL"/>
    <property type="match status" value="1"/>
</dbReference>
<evidence type="ECO:0000256" key="3">
    <source>
        <dbReference type="ARBA" id="ARBA00023315"/>
    </source>
</evidence>
<dbReference type="InterPro" id="IPR050858">
    <property type="entry name" value="Mal-CoA-ACP_Trans/PKS_FabD"/>
</dbReference>
<dbReference type="Gene3D" id="3.30.70.250">
    <property type="entry name" value="Malonyl-CoA ACP transacylase, ACP-binding"/>
    <property type="match status" value="1"/>
</dbReference>
<reference evidence="6 7" key="1">
    <citation type="submission" date="2017-03" db="EMBL/GenBank/DDBJ databases">
        <authorList>
            <person name="Afonso C.L."/>
            <person name="Miller P.J."/>
            <person name="Scott M.A."/>
            <person name="Spackman E."/>
            <person name="Goraichik I."/>
            <person name="Dimitrov K.M."/>
            <person name="Suarez D.L."/>
            <person name="Swayne D.E."/>
        </authorList>
    </citation>
    <scope>NUCLEOTIDE SEQUENCE [LARGE SCALE GENOMIC DNA]</scope>
    <source>
        <strain evidence="6 7">CECT 7745</strain>
    </source>
</reference>
<proteinExistence type="predicted"/>
<dbReference type="InterPro" id="IPR016035">
    <property type="entry name" value="Acyl_Trfase/lysoPLipase"/>
</dbReference>
<dbReference type="Proteomes" id="UP000193224">
    <property type="component" value="Unassembled WGS sequence"/>
</dbReference>
<dbReference type="SMART" id="SM00827">
    <property type="entry name" value="PKS_AT"/>
    <property type="match status" value="1"/>
</dbReference>
<dbReference type="InterPro" id="IPR014043">
    <property type="entry name" value="Acyl_transferase_dom"/>
</dbReference>
<dbReference type="GO" id="GO:0006633">
    <property type="term" value="P:fatty acid biosynthetic process"/>
    <property type="evidence" value="ECO:0007669"/>
    <property type="project" value="TreeGrafter"/>
</dbReference>
<accession>A0A1X7BY89</accession>
<keyword evidence="2" id="KW-0808">Transferase</keyword>
<dbReference type="EMBL" id="FWXB01000036">
    <property type="protein sequence ID" value="SMC14676.1"/>
    <property type="molecule type" value="Genomic_DNA"/>
</dbReference>
<name>A0A1X7BY89_9RHOB</name>
<evidence type="ECO:0000256" key="1">
    <source>
        <dbReference type="ARBA" id="ARBA00013258"/>
    </source>
</evidence>
<evidence type="ECO:0000256" key="2">
    <source>
        <dbReference type="ARBA" id="ARBA00022679"/>
    </source>
</evidence>
<sequence length="343" mass="36616">MKTAVLICPGRGTYNKAELGTLARHFPDADMLARFDAYRESENQETLSALDGAGRFSNAKHGRGDNVSGLIFAAGFGDFLSLSSEVEIVAVTGNSMGWYTTLACGGAVSPEDGFAITTTMGRMMHENGEGGQLIYPHMDADWKFNADDKITLLAKVTEIGSRPNHALSVSIDLGGMLVLAGNESGLSAFASEVPQSARFPMRLPGHAGFHSPLVAAVSEAALGHFPVELLRQPGIPLVDGRGQIWWPHASDPAALRDYTFGRQVTAPYDFTRAVSVAAREFAPDIFIVVGPGTTLGGAVAQSLITVNWQGMSSKSDFQSRQDTDPILISMGREDQRALVSKGR</sequence>
<evidence type="ECO:0000256" key="4">
    <source>
        <dbReference type="ARBA" id="ARBA00048462"/>
    </source>
</evidence>
<evidence type="ECO:0000259" key="5">
    <source>
        <dbReference type="SMART" id="SM00827"/>
    </source>
</evidence>
<keyword evidence="7" id="KW-1185">Reference proteome</keyword>
<dbReference type="AlphaFoldDB" id="A0A1X7BY89"/>
<keyword evidence="3" id="KW-0012">Acyltransferase</keyword>
<dbReference type="RefSeq" id="WP_085802565.1">
    <property type="nucleotide sequence ID" value="NZ_FWXB01000036.1"/>
</dbReference>
<comment type="catalytic activity">
    <reaction evidence="4">
        <text>holo-[ACP] + malonyl-CoA = malonyl-[ACP] + CoA</text>
        <dbReference type="Rhea" id="RHEA:41792"/>
        <dbReference type="Rhea" id="RHEA-COMP:9623"/>
        <dbReference type="Rhea" id="RHEA-COMP:9685"/>
        <dbReference type="ChEBI" id="CHEBI:57287"/>
        <dbReference type="ChEBI" id="CHEBI:57384"/>
        <dbReference type="ChEBI" id="CHEBI:64479"/>
        <dbReference type="ChEBI" id="CHEBI:78449"/>
        <dbReference type="EC" id="2.3.1.39"/>
    </reaction>
</comment>
<dbReference type="OrthoDB" id="5756162at2"/>
<protein>
    <recommendedName>
        <fullName evidence="1">[acyl-carrier-protein] S-malonyltransferase</fullName>
        <ecNumber evidence="1">2.3.1.39</ecNumber>
    </recommendedName>
</protein>
<feature type="domain" description="Malonyl-CoA:ACP transacylase (MAT)" evidence="5">
    <location>
        <begin position="7"/>
        <end position="334"/>
    </location>
</feature>
<dbReference type="PANTHER" id="PTHR42681">
    <property type="entry name" value="MALONYL-COA-ACYL CARRIER PROTEIN TRANSACYLASE, MITOCHONDRIAL"/>
    <property type="match status" value="1"/>
</dbReference>
<dbReference type="InterPro" id="IPR001227">
    <property type="entry name" value="Ac_transferase_dom_sf"/>
</dbReference>